<evidence type="ECO:0000313" key="1">
    <source>
        <dbReference type="EMBL" id="DAF42389.1"/>
    </source>
</evidence>
<accession>A0A8D9PH18</accession>
<organism evidence="1">
    <name type="scientific">Pelargonium radula virus 1</name>
    <dbReference type="NCBI Taxonomy" id="2793734"/>
    <lineage>
        <taxon>Viruses</taxon>
        <taxon>Riboviria</taxon>
        <taxon>Orthornavirae</taxon>
        <taxon>Negarnaviricota</taxon>
        <taxon>Haploviricotina</taxon>
        <taxon>Monjiviricetes</taxon>
        <taxon>Mononegavirales</taxon>
        <taxon>Rhabdoviridae</taxon>
    </lineage>
</organism>
<reference evidence="1" key="1">
    <citation type="journal article" date="2021" name="J. Anim. Genet.">
        <title>Illuminating the plant rhabdovirus landscape through metatranscriptomics data.</title>
        <authorList>
            <person name="Bejerman N."/>
            <person name="Dietzgen R.G."/>
            <person name="Debat H."/>
        </authorList>
    </citation>
    <scope>NUCLEOTIDE SEQUENCE</scope>
</reference>
<sequence>MSTWMQIKFEDVKWFNEKISKSTSLSPDPIAKTNAMATGFLSSKFTGEKKPIGDLLCCLIRGAHLNLVNTVGRSKYLGPGSRRCSFLLPKSIVIPTDLKIPLGTSDIPPMSQEIRIEGERYYMTLGMRIKAAVMSDEDADILYASRPKEFIGYLDCPSVPEGALAKLEDTPSTSKSE</sequence>
<proteinExistence type="predicted"/>
<reference evidence="1" key="2">
    <citation type="journal article" date="2021" name="Viruses">
        <title>Illuminating the Plant Rhabdovirus Landscape through Metatranscriptomics Data.</title>
        <authorList>
            <person name="Bejerman N."/>
            <person name="Dietzgen R.G."/>
            <person name="Debat H."/>
        </authorList>
    </citation>
    <scope>NUCLEOTIDE SEQUENCE</scope>
</reference>
<name>A0A8D9PH18_9RHAB</name>
<protein>
    <submittedName>
        <fullName evidence="1">M</fullName>
    </submittedName>
</protein>
<dbReference type="EMBL" id="BK014325">
    <property type="protein sequence ID" value="DAF42389.1"/>
    <property type="molecule type" value="Viral_cRNA"/>
</dbReference>